<organism evidence="6 7">
    <name type="scientific">Flavobacterium pygoscelis</name>
    <dbReference type="NCBI Taxonomy" id="2893176"/>
    <lineage>
        <taxon>Bacteria</taxon>
        <taxon>Pseudomonadati</taxon>
        <taxon>Bacteroidota</taxon>
        <taxon>Flavobacteriia</taxon>
        <taxon>Flavobacteriales</taxon>
        <taxon>Flavobacteriaceae</taxon>
        <taxon>Flavobacterium</taxon>
    </lineage>
</organism>
<keyword evidence="3" id="KW-0815">Transposition</keyword>
<evidence type="ECO:0000256" key="4">
    <source>
        <dbReference type="ARBA" id="ARBA00023125"/>
    </source>
</evidence>
<evidence type="ECO:0000256" key="3">
    <source>
        <dbReference type="ARBA" id="ARBA00022578"/>
    </source>
</evidence>
<comment type="caution">
    <text evidence="6">The sequence shown here is derived from an EMBL/GenBank/DDBJ whole genome shotgun (WGS) entry which is preliminary data.</text>
</comment>
<keyword evidence="7" id="KW-1185">Reference proteome</keyword>
<dbReference type="EMBL" id="JALNUB010000004">
    <property type="protein sequence ID" value="MCK8141758.1"/>
    <property type="molecule type" value="Genomic_DNA"/>
</dbReference>
<keyword evidence="5" id="KW-0233">DNA recombination</keyword>
<dbReference type="GO" id="GO:0004803">
    <property type="term" value="F:transposase activity"/>
    <property type="evidence" value="ECO:0007669"/>
    <property type="project" value="InterPro"/>
</dbReference>
<evidence type="ECO:0000256" key="5">
    <source>
        <dbReference type="ARBA" id="ARBA00023172"/>
    </source>
</evidence>
<comment type="function">
    <text evidence="1">Required for the transposition of the insertion element.</text>
</comment>
<dbReference type="AlphaFoldDB" id="A0A9X2BLF8"/>
<evidence type="ECO:0000313" key="7">
    <source>
        <dbReference type="Proteomes" id="UP001139260"/>
    </source>
</evidence>
<gene>
    <name evidence="6" type="ORF">MW871_07610</name>
</gene>
<accession>A0A9X2BLF8</accession>
<dbReference type="RefSeq" id="WP_248428135.1">
    <property type="nucleotide sequence ID" value="NZ_JALNUB010000004.1"/>
</dbReference>
<evidence type="ECO:0000256" key="1">
    <source>
        <dbReference type="ARBA" id="ARBA00002190"/>
    </source>
</evidence>
<proteinExistence type="inferred from homology"/>
<protein>
    <submittedName>
        <fullName evidence="6">Transposase</fullName>
    </submittedName>
</protein>
<evidence type="ECO:0000313" key="6">
    <source>
        <dbReference type="EMBL" id="MCK8141758.1"/>
    </source>
</evidence>
<dbReference type="GO" id="GO:0006313">
    <property type="term" value="P:DNA transposition"/>
    <property type="evidence" value="ECO:0007669"/>
    <property type="project" value="InterPro"/>
</dbReference>
<dbReference type="Proteomes" id="UP001139260">
    <property type="component" value="Unassembled WGS sequence"/>
</dbReference>
<dbReference type="GO" id="GO:0003677">
    <property type="term" value="F:DNA binding"/>
    <property type="evidence" value="ECO:0007669"/>
    <property type="project" value="UniProtKB-KW"/>
</dbReference>
<comment type="similarity">
    <text evidence="2">Belongs to the transposase mutator family.</text>
</comment>
<name>A0A9X2BLF8_9FLAO</name>
<dbReference type="InterPro" id="IPR001207">
    <property type="entry name" value="Transposase_mutator"/>
</dbReference>
<sequence length="268" mass="32262">MDIRASNIQNINPRDSGYSKDTLQRTFYAILEQAPKIKIIQRDNANLRMDATYFQKFCLVCYQDDYDGYTQLIRFTDKEDYFEMKEDLENLIKLGIQIESVTTDGHKSILKAIKKAIPDVKVQRCLVHIQRMCLIWLTRYPNHIAGQELRRIVLMLLKIKTENDKTYWIQEFNHWFERHKAYINEKTFNLESDRYWYTHKLLRRSYSTIKSALPNMFHYLKNSNIPKTTNGIEGYFSHLKNHLDIHRGLTTKNRMNFIKWYIFLNNEK</sequence>
<reference evidence="6" key="1">
    <citation type="submission" date="2022-04" db="EMBL/GenBank/DDBJ databases">
        <title>Flavobacterium pygoscelis sp. nov. isolated from Chinstrap chick (Pygoscelis antarcticus).</title>
        <authorList>
            <person name="Irgang R."/>
            <person name="Poblete-Morales M."/>
            <person name="Avendano-Herrera R."/>
        </authorList>
    </citation>
    <scope>NUCLEOTIDE SEQUENCE</scope>
    <source>
        <strain evidence="6">I-SCBP12n</strain>
    </source>
</reference>
<dbReference type="Pfam" id="PF00872">
    <property type="entry name" value="Transposase_mut"/>
    <property type="match status" value="1"/>
</dbReference>
<keyword evidence="4" id="KW-0238">DNA-binding</keyword>
<evidence type="ECO:0000256" key="2">
    <source>
        <dbReference type="ARBA" id="ARBA00010961"/>
    </source>
</evidence>